<evidence type="ECO:0000256" key="5">
    <source>
        <dbReference type="ARBA" id="ARBA00022729"/>
    </source>
</evidence>
<comment type="subcellular location">
    <subcellularLocation>
        <location evidence="1">Cell membrane</location>
        <topology evidence="1">Single-pass membrane protein</topology>
    </subcellularLocation>
    <subcellularLocation>
        <location evidence="2">Membrane</location>
        <topology evidence="2">Single-pass type I membrane protein</topology>
    </subcellularLocation>
</comment>
<dbReference type="GO" id="GO:0030368">
    <property type="term" value="F:interleukin-17 receptor activity"/>
    <property type="evidence" value="ECO:0007669"/>
    <property type="project" value="InterPro"/>
</dbReference>
<protein>
    <submittedName>
        <fullName evidence="16 17">Interleukin-17 receptor E isoform X1</fullName>
    </submittedName>
</protein>
<accession>A0A6P7MXT5</accession>
<feature type="domain" description="SEFIR" evidence="13">
    <location>
        <begin position="547"/>
        <end position="737"/>
    </location>
</feature>
<evidence type="ECO:0000256" key="2">
    <source>
        <dbReference type="ARBA" id="ARBA00004479"/>
    </source>
</evidence>
<evidence type="ECO:0000313" key="15">
    <source>
        <dbReference type="Proteomes" id="UP000515150"/>
    </source>
</evidence>
<evidence type="ECO:0000256" key="12">
    <source>
        <dbReference type="SAM" id="Phobius"/>
    </source>
</evidence>
<feature type="transmembrane region" description="Helical" evidence="12">
    <location>
        <begin position="509"/>
        <end position="530"/>
    </location>
</feature>
<feature type="domain" description="Interleukin-17 receptor C/E N-terminal" evidence="14">
    <location>
        <begin position="286"/>
        <end position="491"/>
    </location>
</feature>
<proteinExistence type="predicted"/>
<feature type="compositionally biased region" description="Basic and acidic residues" evidence="11">
    <location>
        <begin position="39"/>
        <end position="51"/>
    </location>
</feature>
<reference evidence="16 17" key="1">
    <citation type="submission" date="2025-04" db="UniProtKB">
        <authorList>
            <consortium name="RefSeq"/>
        </authorList>
    </citation>
    <scope>IDENTIFICATION</scope>
</reference>
<evidence type="ECO:0000256" key="10">
    <source>
        <dbReference type="ARBA" id="ARBA00023198"/>
    </source>
</evidence>
<evidence type="ECO:0000256" key="11">
    <source>
        <dbReference type="SAM" id="MobiDB-lite"/>
    </source>
</evidence>
<keyword evidence="15" id="KW-1185">Reference proteome</keyword>
<dbReference type="Pfam" id="PF15037">
    <property type="entry name" value="IL17_R_N"/>
    <property type="match status" value="1"/>
</dbReference>
<evidence type="ECO:0000256" key="1">
    <source>
        <dbReference type="ARBA" id="ARBA00004162"/>
    </source>
</evidence>
<dbReference type="KEGG" id="bspl:114858275"/>
<dbReference type="InterPro" id="IPR027841">
    <property type="entry name" value="IL-17_rcpt_C/E_N"/>
</dbReference>
<keyword evidence="10" id="KW-0395">Inflammatory response</keyword>
<feature type="region of interest" description="Disordered" evidence="11">
    <location>
        <begin position="774"/>
        <end position="806"/>
    </location>
</feature>
<evidence type="ECO:0000256" key="4">
    <source>
        <dbReference type="ARBA" id="ARBA00022692"/>
    </source>
</evidence>
<keyword evidence="3" id="KW-1003">Cell membrane</keyword>
<dbReference type="Proteomes" id="UP000515150">
    <property type="component" value="Chromosome 7"/>
</dbReference>
<keyword evidence="9" id="KW-0325">Glycoprotein</keyword>
<dbReference type="OrthoDB" id="9894203at2759"/>
<keyword evidence="4 12" id="KW-0812">Transmembrane</keyword>
<evidence type="ECO:0000313" key="16">
    <source>
        <dbReference type="RefSeq" id="XP_029011133.2"/>
    </source>
</evidence>
<dbReference type="Pfam" id="PF08357">
    <property type="entry name" value="SEFIR"/>
    <property type="match status" value="1"/>
</dbReference>
<evidence type="ECO:0000256" key="9">
    <source>
        <dbReference type="ARBA" id="ARBA00023180"/>
    </source>
</evidence>
<name>A0A6P7MXT5_BETSP</name>
<dbReference type="GO" id="GO:0005886">
    <property type="term" value="C:plasma membrane"/>
    <property type="evidence" value="ECO:0007669"/>
    <property type="project" value="UniProtKB-SubCell"/>
</dbReference>
<dbReference type="RefSeq" id="XP_029011133.2">
    <property type="nucleotide sequence ID" value="XM_029155300.3"/>
</dbReference>
<dbReference type="InterPro" id="IPR013568">
    <property type="entry name" value="SEFIR_dom"/>
</dbReference>
<dbReference type="Gene3D" id="3.40.50.11530">
    <property type="match status" value="1"/>
</dbReference>
<evidence type="ECO:0000313" key="17">
    <source>
        <dbReference type="RefSeq" id="XP_055366432.1"/>
    </source>
</evidence>
<evidence type="ECO:0000256" key="6">
    <source>
        <dbReference type="ARBA" id="ARBA00022989"/>
    </source>
</evidence>
<gene>
    <name evidence="16 17" type="primary">LOC114858275</name>
</gene>
<dbReference type="PANTHER" id="PTHR15583">
    <property type="entry name" value="INTERLEUKIN-17 RECEPTOR"/>
    <property type="match status" value="1"/>
</dbReference>
<keyword evidence="6 12" id="KW-1133">Transmembrane helix</keyword>
<dbReference type="AlphaFoldDB" id="A0A6P7MXT5"/>
<organism evidence="15 16">
    <name type="scientific">Betta splendens</name>
    <name type="common">Siamese fighting fish</name>
    <dbReference type="NCBI Taxonomy" id="158456"/>
    <lineage>
        <taxon>Eukaryota</taxon>
        <taxon>Metazoa</taxon>
        <taxon>Chordata</taxon>
        <taxon>Craniata</taxon>
        <taxon>Vertebrata</taxon>
        <taxon>Euteleostomi</taxon>
        <taxon>Actinopterygii</taxon>
        <taxon>Neopterygii</taxon>
        <taxon>Teleostei</taxon>
        <taxon>Neoteleostei</taxon>
        <taxon>Acanthomorphata</taxon>
        <taxon>Anabantaria</taxon>
        <taxon>Anabantiformes</taxon>
        <taxon>Anabantoidei</taxon>
        <taxon>Osphronemidae</taxon>
        <taxon>Betta</taxon>
    </lineage>
</organism>
<feature type="region of interest" description="Disordered" evidence="11">
    <location>
        <begin position="1"/>
        <end position="66"/>
    </location>
</feature>
<dbReference type="PANTHER" id="PTHR15583:SF21">
    <property type="entry name" value="INTERLEUKIN-17 RECEPTOR E-LIKE"/>
    <property type="match status" value="1"/>
</dbReference>
<evidence type="ECO:0000259" key="14">
    <source>
        <dbReference type="Pfam" id="PF15037"/>
    </source>
</evidence>
<sequence length="806" mass="87847">MRRVRGGARRRAETRRVRGGARRRAETRRVRGGARSHAGHAEAREDAPDTRRRAKTRRAREDAPRTRSHTSLWIQLWDHLHQNAVEVPVKAFKMRRALAFLLVALSPLLLECKPTCQAANQSGLAEGLCPVKLSRVPSDCVTVRVWMTADELQKEPRVDVLSAINETFRPVRVKQPPPAAAARHRVERVSCSDPRSEPLWEFVYECVRAAADGAVSVSYSAASTRCTVSDLTPNFAVSVDAPSKSITVTVAPGRKVHVRLCFQGADSCSELPSQPFATVDPSSSPSVRLVAPYLPPCLCVEVYYTDLDASRRKKCVISAELTDAADVLRHARQELFESSLRWLSDCALKELPARPSASLCWRNARVCTPLPNSTLQESGGDDGDYNTLIFNTSAVDKHPQMCVVFSLQGSKNESCPFHSDMTSWEVSVGRGRQSLSVHVASEEPAGFSAQLCVLEETGCTATGPVHVLTEDAQVQVPPRLAGTPCVQVWQSRPALNGRRILCPDYTHHRWGLCAAAAVVVLVLVLLGVFFQRLTRTGAAGWLYIHTPVLLVCSSEHPAHVSAACALASVLQGELGARVHVSLWAQTSQRRAGPGVADLGPVPWLHGQWEAVRKAQGTVLIIWSPEAKDAYGAAAVEEGEDAGAGVDAGHEAGEKLLRCNEEEATGRKDWEAPGSTAVTGTVFAAALFRLQGALRRSKAPGVAIVYFQGLGHGGDIPRALRVPRYCLPQDFRGLIQELEGARSPLARRCWPRLLSKVLSIWLAQKLASRLQTLLPRSGLDPAEPEPAEPEPRPERPLAARRPSSQVP</sequence>
<keyword evidence="8 16" id="KW-0675">Receptor</keyword>
<evidence type="ECO:0000259" key="13">
    <source>
        <dbReference type="Pfam" id="PF08357"/>
    </source>
</evidence>
<evidence type="ECO:0000256" key="3">
    <source>
        <dbReference type="ARBA" id="ARBA00022475"/>
    </source>
</evidence>
<dbReference type="GO" id="GO:0006954">
    <property type="term" value="P:inflammatory response"/>
    <property type="evidence" value="ECO:0007669"/>
    <property type="project" value="UniProtKB-KW"/>
</dbReference>
<dbReference type="InParanoid" id="A0A6P7MXT5"/>
<evidence type="ECO:0000256" key="7">
    <source>
        <dbReference type="ARBA" id="ARBA00023136"/>
    </source>
</evidence>
<dbReference type="RefSeq" id="XP_055366432.1">
    <property type="nucleotide sequence ID" value="XM_055510457.1"/>
</dbReference>
<keyword evidence="5" id="KW-0732">Signal</keyword>
<dbReference type="InterPro" id="IPR039465">
    <property type="entry name" value="IL-17_rcpt-like"/>
</dbReference>
<evidence type="ECO:0000256" key="8">
    <source>
        <dbReference type="ARBA" id="ARBA00023170"/>
    </source>
</evidence>
<dbReference type="GeneID" id="114858275"/>
<keyword evidence="7 12" id="KW-0472">Membrane</keyword>